<sequence length="65" mass="7460">MALSFYGQRTGTSDQFPHFGSPTSQGMSPRIFSRFRPQTSRRQYLSRMDRCQHGRSGANFRTTSP</sequence>
<protein>
    <submittedName>
        <fullName evidence="2">Uncharacterized protein</fullName>
    </submittedName>
</protein>
<accession>A0AAD1FE45</accession>
<dbReference type="KEGG" id="pfuw:KF707C_9090"/>
<reference evidence="2 3" key="2">
    <citation type="journal article" date="2017" name="Int. J. Syst. Evol. Microbiol.">
        <title>Pseudomonas furukawaii sp. nov., a polychlorinated biphenyl-degrading bacterium isolated from biphenyl-contaminated soil in Japan.</title>
        <authorList>
            <person name="Kimura N."/>
            <person name="Watanabe T."/>
            <person name="Suenaga H."/>
            <person name="Fujihara H."/>
            <person name="Futagami T."/>
            <person name="Goto M."/>
            <person name="Hanada S."/>
            <person name="Hirose J."/>
        </authorList>
    </citation>
    <scope>NUCLEOTIDE SEQUENCE [LARGE SCALE GENOMIC DNA]</scope>
    <source>
        <strain evidence="3">DSM 10086 / NBRC 110670 / KF707</strain>
    </source>
</reference>
<dbReference type="EMBL" id="AP014862">
    <property type="protein sequence ID" value="BAU72597.1"/>
    <property type="molecule type" value="Genomic_DNA"/>
</dbReference>
<proteinExistence type="predicted"/>
<name>A0AAD1FE45_METFU</name>
<evidence type="ECO:0000313" key="3">
    <source>
        <dbReference type="Proteomes" id="UP000218554"/>
    </source>
</evidence>
<keyword evidence="3" id="KW-1185">Reference proteome</keyword>
<gene>
    <name evidence="2" type="ORF">KF707C_9090</name>
</gene>
<feature type="region of interest" description="Disordered" evidence="1">
    <location>
        <begin position="1"/>
        <end position="65"/>
    </location>
</feature>
<dbReference type="Proteomes" id="UP000218554">
    <property type="component" value="Chromosome"/>
</dbReference>
<dbReference type="AlphaFoldDB" id="A0AAD1FE45"/>
<reference evidence="3" key="1">
    <citation type="submission" date="2015-05" db="EMBL/GenBank/DDBJ databases">
        <title>Draft genome sequencing of a biphenyl-degrading bacterium, Pseudomonas balearica KF707 (=NBRC110670).</title>
        <authorList>
            <person name="Kimura N."/>
            <person name="Hirose J."/>
            <person name="Watanabe T."/>
            <person name="Suenaga H."/>
            <person name="Fujihara H."/>
            <person name="Noguchi M."/>
            <person name="Hashimoto M."/>
            <person name="Shimodaira J."/>
            <person name="Tsuchikane K."/>
            <person name="Hosoyama A."/>
            <person name="Yamazoe A."/>
            <person name="Fujita N."/>
            <person name="Furukawa K."/>
        </authorList>
    </citation>
    <scope>NUCLEOTIDE SEQUENCE [LARGE SCALE GENOMIC DNA]</scope>
    <source>
        <strain evidence="3">DSM 10086 / NBRC 110670 / KF707</strain>
    </source>
</reference>
<organism evidence="2 3">
    <name type="scientific">Metapseudomonas furukawaii</name>
    <name type="common">Pseudomonas furukawaii</name>
    <dbReference type="NCBI Taxonomy" id="1149133"/>
    <lineage>
        <taxon>Bacteria</taxon>
        <taxon>Pseudomonadati</taxon>
        <taxon>Pseudomonadota</taxon>
        <taxon>Gammaproteobacteria</taxon>
        <taxon>Pseudomonadales</taxon>
        <taxon>Pseudomonadaceae</taxon>
        <taxon>Metapseudomonas</taxon>
    </lineage>
</organism>
<evidence type="ECO:0000256" key="1">
    <source>
        <dbReference type="SAM" id="MobiDB-lite"/>
    </source>
</evidence>
<evidence type="ECO:0000313" key="2">
    <source>
        <dbReference type="EMBL" id="BAU72597.1"/>
    </source>
</evidence>
<feature type="compositionally biased region" description="Polar residues" evidence="1">
    <location>
        <begin position="7"/>
        <end position="27"/>
    </location>
</feature>